<dbReference type="InterPro" id="IPR026050">
    <property type="entry name" value="C1GALT1/C1GALT1_chp1"/>
</dbReference>
<evidence type="ECO:0000256" key="14">
    <source>
        <dbReference type="ARBA" id="ARBA00022968"/>
    </source>
</evidence>
<proteinExistence type="inferred from homology"/>
<keyword evidence="8" id="KW-0328">Glycosyltransferase</keyword>
<evidence type="ECO:0000256" key="5">
    <source>
        <dbReference type="ARBA" id="ARBA00006462"/>
    </source>
</evidence>
<dbReference type="GO" id="GO:0016263">
    <property type="term" value="F:glycoprotein-N-acetylgalactosamine 3-beta-galactosyltransferase activity"/>
    <property type="evidence" value="ECO:0000318"/>
    <property type="project" value="GO_Central"/>
</dbReference>
<sequence length="615" mass="70705">MLTKSSCSSSSSDYTPFISSKPSRCSRRTATITVVSLLGIGIIGLMTYLIVSSINKWRYSYDRLYDVDLLDQIEISPEAEALPNKGEILCWLLTSEKYHDTRALAVNETWLKRCDHGVFFTNKPFEKEQRIPYRTVFSGIPDSYENLFYKSRYAFYYLSEIMRADFDWFVKADDDTFIIVDNLRKYLRTLDPSQPYYVGYRMKPYLENGYNGGGAGYVLKAVELFARHAYDNETICPDDPYEDVGIGRCLANLGIVPHKTVNEHGQQRFNTYHPIRTLEGWSRQADWITDPLITGFDGIARDLISFHHLTPTEMRMFDILLYRVTVDGDCTREKVEFLVEPYSAIMAEVINVNRWIVDNKKDFVPPVCNKCLYSDQLKMFFVGGAMCLKVIENGVKKDVIVNEGELFVLPSRVEHSPQRFEHTIGAVVERTRAQDEFDCVRYFVDDSTTRQYERWFHLNDVVVDLPPVIRAFHASKSHETNAITDESFLQKAPYEPREIELRAPLDLKEFIERNIEELKSGPVTVFGAPEYTSSTIVYGVGDYSMQSGIEEECIVWSVMIVNDEMKLKGGKAKIEVAGELFSINEFDMARVQPEKKFTLSVRDGTVLVIRMPGKR</sequence>
<evidence type="ECO:0000313" key="22">
    <source>
        <dbReference type="Proteomes" id="UP000005239"/>
    </source>
</evidence>
<evidence type="ECO:0000256" key="12">
    <source>
        <dbReference type="ARBA" id="ARBA00022741"/>
    </source>
</evidence>
<comment type="function">
    <text evidence="2">Catalyzes the oxidative ring opening of 3-hydroxyanthranilate to 2-amino-3-carboxymuconate semialdehyde, which spontaneously cyclizes to quinolinate.</text>
</comment>
<keyword evidence="17" id="KW-0408">Iron</keyword>
<dbReference type="InterPro" id="IPR011051">
    <property type="entry name" value="RmlC_Cupin_sf"/>
</dbReference>
<accession>A0A8R1YEA9</accession>
<comment type="cofactor">
    <cofactor evidence="1">
        <name>Fe(2+)</name>
        <dbReference type="ChEBI" id="CHEBI:29033"/>
    </cofactor>
</comment>
<evidence type="ECO:0000256" key="16">
    <source>
        <dbReference type="ARBA" id="ARBA00023002"/>
    </source>
</evidence>
<keyword evidence="13" id="KW-0223">Dioxygenase</keyword>
<evidence type="ECO:0000256" key="10">
    <source>
        <dbReference type="ARBA" id="ARBA00022692"/>
    </source>
</evidence>
<evidence type="ECO:0000256" key="17">
    <source>
        <dbReference type="ARBA" id="ARBA00023004"/>
    </source>
</evidence>
<keyword evidence="12" id="KW-0547">Nucleotide-binding</keyword>
<dbReference type="SUPFAM" id="SSF51182">
    <property type="entry name" value="RmlC-like cupins"/>
    <property type="match status" value="1"/>
</dbReference>
<evidence type="ECO:0000256" key="3">
    <source>
        <dbReference type="ARBA" id="ARBA00004606"/>
    </source>
</evidence>
<dbReference type="Gene3D" id="2.60.120.10">
    <property type="entry name" value="Jelly Rolls"/>
    <property type="match status" value="1"/>
</dbReference>
<feature type="transmembrane region" description="Helical" evidence="20">
    <location>
        <begin position="30"/>
        <end position="51"/>
    </location>
</feature>
<evidence type="ECO:0000256" key="7">
    <source>
        <dbReference type="ARBA" id="ARBA00022642"/>
    </source>
</evidence>
<keyword evidence="18 20" id="KW-0472">Membrane</keyword>
<dbReference type="InterPro" id="IPR003378">
    <property type="entry name" value="Fringe-like_glycosylTrfase"/>
</dbReference>
<dbReference type="Gene3D" id="3.90.550.50">
    <property type="match status" value="1"/>
</dbReference>
<dbReference type="GO" id="GO:0016020">
    <property type="term" value="C:membrane"/>
    <property type="evidence" value="ECO:0007669"/>
    <property type="project" value="UniProtKB-SubCell"/>
</dbReference>
<evidence type="ECO:0000256" key="6">
    <source>
        <dbReference type="ARBA" id="ARBA00012557"/>
    </source>
</evidence>
<reference evidence="22" key="1">
    <citation type="journal article" date="2008" name="Nat. Genet.">
        <title>The Pristionchus pacificus genome provides a unique perspective on nematode lifestyle and parasitism.</title>
        <authorList>
            <person name="Dieterich C."/>
            <person name="Clifton S.W."/>
            <person name="Schuster L.N."/>
            <person name="Chinwalla A."/>
            <person name="Delehaunty K."/>
            <person name="Dinkelacker I."/>
            <person name="Fulton L."/>
            <person name="Fulton R."/>
            <person name="Godfrey J."/>
            <person name="Minx P."/>
            <person name="Mitreva M."/>
            <person name="Roeseler W."/>
            <person name="Tian H."/>
            <person name="Witte H."/>
            <person name="Yang S.P."/>
            <person name="Wilson R.K."/>
            <person name="Sommer R.J."/>
        </authorList>
    </citation>
    <scope>NUCLEOTIDE SEQUENCE [LARGE SCALE GENOMIC DNA]</scope>
    <source>
        <strain evidence="22">PS312</strain>
    </source>
</reference>
<keyword evidence="14" id="KW-0735">Signal-anchor</keyword>
<dbReference type="PANTHER" id="PTHR23033:SF12">
    <property type="entry name" value="GLYCOPROTEIN-N-ACETYLGALACTOSAMINE 3-BETA-GALACTOSYLTRANSFERASE 1-RELATED"/>
    <property type="match status" value="1"/>
</dbReference>
<comment type="subcellular location">
    <subcellularLocation>
        <location evidence="3">Membrane</location>
        <topology evidence="3">Single-pass type II membrane protein</topology>
    </subcellularLocation>
</comment>
<evidence type="ECO:0000256" key="18">
    <source>
        <dbReference type="ARBA" id="ARBA00023136"/>
    </source>
</evidence>
<keyword evidence="7" id="KW-0662">Pyridine nucleotide biosynthesis</keyword>
<dbReference type="Pfam" id="PF02434">
    <property type="entry name" value="Fringe"/>
    <property type="match status" value="1"/>
</dbReference>
<evidence type="ECO:0000256" key="15">
    <source>
        <dbReference type="ARBA" id="ARBA00022989"/>
    </source>
</evidence>
<reference evidence="21" key="2">
    <citation type="submission" date="2022-06" db="UniProtKB">
        <authorList>
            <consortium name="EnsemblMetazoa"/>
        </authorList>
    </citation>
    <scope>IDENTIFICATION</scope>
    <source>
        <strain evidence="21">PS312</strain>
    </source>
</reference>
<evidence type="ECO:0000256" key="8">
    <source>
        <dbReference type="ARBA" id="ARBA00022676"/>
    </source>
</evidence>
<feature type="compositionally biased region" description="Low complexity" evidence="19">
    <location>
        <begin position="1"/>
        <end position="12"/>
    </location>
</feature>
<gene>
    <name evidence="21" type="primary">WBGene00109090</name>
</gene>
<dbReference type="PANTHER" id="PTHR23033">
    <property type="entry name" value="BETA1,3-GALACTOSYLTRANSFERASE"/>
    <property type="match status" value="1"/>
</dbReference>
<keyword evidence="10 20" id="KW-0812">Transmembrane</keyword>
<evidence type="ECO:0000256" key="11">
    <source>
        <dbReference type="ARBA" id="ARBA00022723"/>
    </source>
</evidence>
<keyword evidence="11" id="KW-0479">Metal-binding</keyword>
<dbReference type="GO" id="GO:0005506">
    <property type="term" value="F:iron ion binding"/>
    <property type="evidence" value="ECO:0007669"/>
    <property type="project" value="InterPro"/>
</dbReference>
<dbReference type="Proteomes" id="UP000005239">
    <property type="component" value="Unassembled WGS sequence"/>
</dbReference>
<evidence type="ECO:0000256" key="20">
    <source>
        <dbReference type="SAM" id="Phobius"/>
    </source>
</evidence>
<dbReference type="InterPro" id="IPR014710">
    <property type="entry name" value="RmlC-like_jellyroll"/>
</dbReference>
<evidence type="ECO:0000256" key="19">
    <source>
        <dbReference type="SAM" id="MobiDB-lite"/>
    </source>
</evidence>
<dbReference type="GO" id="GO:0019363">
    <property type="term" value="P:pyridine nucleotide biosynthetic process"/>
    <property type="evidence" value="ECO:0007669"/>
    <property type="project" value="UniProtKB-KW"/>
</dbReference>
<name>A0A2A6CG84_PRIPA</name>
<keyword evidence="22" id="KW-1185">Reference proteome</keyword>
<evidence type="ECO:0000256" key="13">
    <source>
        <dbReference type="ARBA" id="ARBA00022964"/>
    </source>
</evidence>
<feature type="region of interest" description="Disordered" evidence="19">
    <location>
        <begin position="1"/>
        <end position="22"/>
    </location>
</feature>
<accession>A0A2A6CG84</accession>
<dbReference type="GO" id="GO:0000334">
    <property type="term" value="F:3-hydroxyanthranilate 3,4-dioxygenase activity"/>
    <property type="evidence" value="ECO:0007669"/>
    <property type="project" value="InterPro"/>
</dbReference>
<protein>
    <recommendedName>
        <fullName evidence="6">N-acetylgalactosaminide beta-1,3-galactosyltransferase</fullName>
        <ecNumber evidence="6">2.4.1.122</ecNumber>
    </recommendedName>
</protein>
<organism evidence="21 22">
    <name type="scientific">Pristionchus pacificus</name>
    <name type="common">Parasitic nematode worm</name>
    <dbReference type="NCBI Taxonomy" id="54126"/>
    <lineage>
        <taxon>Eukaryota</taxon>
        <taxon>Metazoa</taxon>
        <taxon>Ecdysozoa</taxon>
        <taxon>Nematoda</taxon>
        <taxon>Chromadorea</taxon>
        <taxon>Rhabditida</taxon>
        <taxon>Rhabditina</taxon>
        <taxon>Diplogasteromorpha</taxon>
        <taxon>Diplogasteroidea</taxon>
        <taxon>Neodiplogasteridae</taxon>
        <taxon>Pristionchus</taxon>
    </lineage>
</organism>
<dbReference type="InterPro" id="IPR010329">
    <property type="entry name" value="3hydroanth_dOase"/>
</dbReference>
<evidence type="ECO:0000256" key="9">
    <source>
        <dbReference type="ARBA" id="ARBA00022679"/>
    </source>
</evidence>
<keyword evidence="16" id="KW-0560">Oxidoreductase</keyword>
<dbReference type="CDD" id="cd06123">
    <property type="entry name" value="cupin_HAO"/>
    <property type="match status" value="1"/>
</dbReference>
<keyword evidence="9" id="KW-0808">Transferase</keyword>
<keyword evidence="15 20" id="KW-1133">Transmembrane helix</keyword>
<evidence type="ECO:0000256" key="2">
    <source>
        <dbReference type="ARBA" id="ARBA00002752"/>
    </source>
</evidence>
<dbReference type="GO" id="GO:0000166">
    <property type="term" value="F:nucleotide binding"/>
    <property type="evidence" value="ECO:0007669"/>
    <property type="project" value="UniProtKB-KW"/>
</dbReference>
<dbReference type="EC" id="2.4.1.122" evidence="6"/>
<evidence type="ECO:0000313" key="21">
    <source>
        <dbReference type="EnsemblMetazoa" id="PPA19536.1"/>
    </source>
</evidence>
<evidence type="ECO:0000256" key="4">
    <source>
        <dbReference type="ARBA" id="ARBA00004922"/>
    </source>
</evidence>
<evidence type="ECO:0000256" key="1">
    <source>
        <dbReference type="ARBA" id="ARBA00001954"/>
    </source>
</evidence>
<dbReference type="Pfam" id="PF06052">
    <property type="entry name" value="3-HAO"/>
    <property type="match status" value="1"/>
</dbReference>
<dbReference type="EnsemblMetazoa" id="PPA19536.1">
    <property type="protein sequence ID" value="PPA19536.1"/>
    <property type="gene ID" value="WBGene00109090"/>
</dbReference>
<comment type="pathway">
    <text evidence="4">Protein modification; protein glycosylation.</text>
</comment>
<comment type="similarity">
    <text evidence="5">Belongs to the glycosyltransferase 31 family. Beta3-Gal-T subfamily.</text>
</comment>
<feature type="compositionally biased region" description="Polar residues" evidence="19">
    <location>
        <begin position="13"/>
        <end position="22"/>
    </location>
</feature>
<dbReference type="AlphaFoldDB" id="A0A2A6CG84"/>